<accession>A0A974D913</accession>
<proteinExistence type="predicted"/>
<reference evidence="3" key="1">
    <citation type="journal article" date="2016" name="Nature">
        <title>Genome evolution in the allotetraploid frog Xenopus laevis.</title>
        <authorList>
            <person name="Session A.M."/>
            <person name="Uno Y."/>
            <person name="Kwon T."/>
            <person name="Chapman J.A."/>
            <person name="Toyoda A."/>
            <person name="Takahashi S."/>
            <person name="Fukui A."/>
            <person name="Hikosaka A."/>
            <person name="Suzuki A."/>
            <person name="Kondo M."/>
            <person name="van Heeringen S.J."/>
            <person name="Quigley I."/>
            <person name="Heinz S."/>
            <person name="Ogino H."/>
            <person name="Ochi H."/>
            <person name="Hellsten U."/>
            <person name="Lyons J.B."/>
            <person name="Simakov O."/>
            <person name="Putnam N."/>
            <person name="Stites J."/>
            <person name="Kuroki Y."/>
            <person name="Tanaka T."/>
            <person name="Michiue T."/>
            <person name="Watanabe M."/>
            <person name="Bogdanovic O."/>
            <person name="Lister R."/>
            <person name="Georgiou G."/>
            <person name="Paranjpe S.S."/>
            <person name="van Kruijsbergen I."/>
            <person name="Shu S."/>
            <person name="Carlson J."/>
            <person name="Kinoshita T."/>
            <person name="Ohta Y."/>
            <person name="Mawaribuchi S."/>
            <person name="Jenkins J."/>
            <person name="Grimwood J."/>
            <person name="Schmutz J."/>
            <person name="Mitros T."/>
            <person name="Mozaffari S.V."/>
            <person name="Suzuki Y."/>
            <person name="Haramoto Y."/>
            <person name="Yamamoto T.S."/>
            <person name="Takagi C."/>
            <person name="Heald R."/>
            <person name="Miller K."/>
            <person name="Haudenschild C."/>
            <person name="Kitzman J."/>
            <person name="Nakayama T."/>
            <person name="Izutsu Y."/>
            <person name="Robert J."/>
            <person name="Fortriede J."/>
            <person name="Burns K."/>
            <person name="Lotay V."/>
            <person name="Karimi K."/>
            <person name="Yasuoka Y."/>
            <person name="Dichmann D.S."/>
            <person name="Flajnik M.F."/>
            <person name="Houston D.W."/>
            <person name="Shendure J."/>
            <person name="DuPasquier L."/>
            <person name="Vize P.D."/>
            <person name="Zorn A.M."/>
            <person name="Ito M."/>
            <person name="Marcotte E.M."/>
            <person name="Wallingford J.B."/>
            <person name="Ito Y."/>
            <person name="Asashima M."/>
            <person name="Ueno N."/>
            <person name="Matsuda Y."/>
            <person name="Veenstra G.J."/>
            <person name="Fujiyama A."/>
            <person name="Harland R.M."/>
            <person name="Taira M."/>
            <person name="Rokhsar D.S."/>
        </authorList>
    </citation>
    <scope>NUCLEOTIDE SEQUENCE [LARGE SCALE GENOMIC DNA]</scope>
    <source>
        <strain evidence="3">J</strain>
    </source>
</reference>
<protein>
    <recommendedName>
        <fullName evidence="4">Secreted protein</fullName>
    </recommendedName>
</protein>
<gene>
    <name evidence="2" type="ORF">XELAEV_18020246mg</name>
</gene>
<name>A0A974D913_XENLA</name>
<evidence type="ECO:0008006" key="4">
    <source>
        <dbReference type="Google" id="ProtNLM"/>
    </source>
</evidence>
<feature type="chain" id="PRO_5037584133" description="Secreted protein" evidence="1">
    <location>
        <begin position="30"/>
        <end position="79"/>
    </location>
</feature>
<feature type="signal peptide" evidence="1">
    <location>
        <begin position="1"/>
        <end position="29"/>
    </location>
</feature>
<dbReference type="EMBL" id="CM004471">
    <property type="protein sequence ID" value="OCT86561.1"/>
    <property type="molecule type" value="Genomic_DNA"/>
</dbReference>
<evidence type="ECO:0000313" key="3">
    <source>
        <dbReference type="Proteomes" id="UP000694892"/>
    </source>
</evidence>
<keyword evidence="1" id="KW-0732">Signal</keyword>
<evidence type="ECO:0000313" key="2">
    <source>
        <dbReference type="EMBL" id="OCT86561.1"/>
    </source>
</evidence>
<organism evidence="2 3">
    <name type="scientific">Xenopus laevis</name>
    <name type="common">African clawed frog</name>
    <dbReference type="NCBI Taxonomy" id="8355"/>
    <lineage>
        <taxon>Eukaryota</taxon>
        <taxon>Metazoa</taxon>
        <taxon>Chordata</taxon>
        <taxon>Craniata</taxon>
        <taxon>Vertebrata</taxon>
        <taxon>Euteleostomi</taxon>
        <taxon>Amphibia</taxon>
        <taxon>Batrachia</taxon>
        <taxon>Anura</taxon>
        <taxon>Pipoidea</taxon>
        <taxon>Pipidae</taxon>
        <taxon>Xenopodinae</taxon>
        <taxon>Xenopus</taxon>
        <taxon>Xenopus</taxon>
    </lineage>
</organism>
<dbReference type="AlphaFoldDB" id="A0A974D913"/>
<evidence type="ECO:0000256" key="1">
    <source>
        <dbReference type="SAM" id="SignalP"/>
    </source>
</evidence>
<dbReference type="Proteomes" id="UP000694892">
    <property type="component" value="Chromosome 3S"/>
</dbReference>
<sequence length="79" mass="9002">MLFFTEKCKYIHHRYIVLLLALSLKEGCAEQCSLDATCINVPPPKGRGRFCGTYTPPFSYGGKFIKWQIFTLVRVATLL</sequence>